<proteinExistence type="predicted"/>
<sequence>MSFIIQIIDAALPSDAQQRNNLIDQLIEVEAHHRVGPGEALGTLYQQLVQKYPCISTFDDDELDECVWGDGPLIHNFGQKIAALNINRNEEKVMADILTFAAPLNLKVVDPQSDVVYFPDSVEAAEFIAAIETQAAEEQLTKARVLTNLVEALTPILTPLGFVWSKKELRFNRDVSYGRQYFRIGLEKKSYGEIYIYFNFRLSIDAVIKLLGEVTGEDCSKSSLPFFVRFFTGDYREFRAENEVELEAVVTDIKSLTSEKIVPFLNKLTDLKSIYSTIDHDDKYKQVPLPFSENILALTHLVFPDQVKYVASLYLKQCAPGGSESVELSNLVEKLLARTS</sequence>
<dbReference type="EMBL" id="CP133720">
    <property type="protein sequence ID" value="WMW80625.1"/>
    <property type="molecule type" value="Genomic_DNA"/>
</dbReference>
<protein>
    <submittedName>
        <fullName evidence="1">Uncharacterized protein</fullName>
    </submittedName>
</protein>
<accession>A0ABY9RIY5</accession>
<dbReference type="Proteomes" id="UP001181355">
    <property type="component" value="Chromosome"/>
</dbReference>
<dbReference type="RefSeq" id="WP_309482117.1">
    <property type="nucleotide sequence ID" value="NZ_CP133720.1"/>
</dbReference>
<evidence type="ECO:0000313" key="1">
    <source>
        <dbReference type="EMBL" id="WMW80625.1"/>
    </source>
</evidence>
<reference evidence="1" key="1">
    <citation type="submission" date="2023-09" db="EMBL/GenBank/DDBJ databases">
        <title>Undibacterium sp. 20NA77.5 isolated from freshwater.</title>
        <authorList>
            <person name="Le V."/>
            <person name="Ko S.-R."/>
            <person name="Ahn C.-Y."/>
            <person name="Oh H.-M."/>
        </authorList>
    </citation>
    <scope>NUCLEOTIDE SEQUENCE</scope>
    <source>
        <strain evidence="1">20NA77.5</strain>
    </source>
</reference>
<name>A0ABY9RIY5_9BURK</name>
<evidence type="ECO:0000313" key="2">
    <source>
        <dbReference type="Proteomes" id="UP001181355"/>
    </source>
</evidence>
<keyword evidence="2" id="KW-1185">Reference proteome</keyword>
<organism evidence="1 2">
    <name type="scientific">Undibacterium cyanobacteriorum</name>
    <dbReference type="NCBI Taxonomy" id="3073561"/>
    <lineage>
        <taxon>Bacteria</taxon>
        <taxon>Pseudomonadati</taxon>
        <taxon>Pseudomonadota</taxon>
        <taxon>Betaproteobacteria</taxon>
        <taxon>Burkholderiales</taxon>
        <taxon>Oxalobacteraceae</taxon>
        <taxon>Undibacterium</taxon>
    </lineage>
</organism>
<gene>
    <name evidence="1" type="ORF">RF679_18590</name>
</gene>